<accession>A0A9P1I523</accession>
<keyword evidence="1" id="KW-0175">Coiled coil</keyword>
<gene>
    <name evidence="3" type="ORF">CAMP_LOCUS1100</name>
</gene>
<feature type="compositionally biased region" description="Basic and acidic residues" evidence="2">
    <location>
        <begin position="31"/>
        <end position="51"/>
    </location>
</feature>
<dbReference type="Proteomes" id="UP001152747">
    <property type="component" value="Unassembled WGS sequence"/>
</dbReference>
<feature type="region of interest" description="Disordered" evidence="2">
    <location>
        <begin position="241"/>
        <end position="272"/>
    </location>
</feature>
<feature type="compositionally biased region" description="Polar residues" evidence="2">
    <location>
        <begin position="408"/>
        <end position="432"/>
    </location>
</feature>
<feature type="compositionally biased region" description="Basic and acidic residues" evidence="2">
    <location>
        <begin position="241"/>
        <end position="267"/>
    </location>
</feature>
<feature type="region of interest" description="Disordered" evidence="2">
    <location>
        <begin position="1"/>
        <end position="51"/>
    </location>
</feature>
<evidence type="ECO:0000256" key="2">
    <source>
        <dbReference type="SAM" id="MobiDB-lite"/>
    </source>
</evidence>
<evidence type="ECO:0000256" key="1">
    <source>
        <dbReference type="SAM" id="Coils"/>
    </source>
</evidence>
<evidence type="ECO:0000313" key="4">
    <source>
        <dbReference type="Proteomes" id="UP001152747"/>
    </source>
</evidence>
<name>A0A9P1I523_9PELO</name>
<keyword evidence="4" id="KW-1185">Reference proteome</keyword>
<feature type="compositionally biased region" description="Polar residues" evidence="2">
    <location>
        <begin position="1"/>
        <end position="13"/>
    </location>
</feature>
<protein>
    <submittedName>
        <fullName evidence="3">Uncharacterized protein</fullName>
    </submittedName>
</protein>
<feature type="coiled-coil region" evidence="1">
    <location>
        <begin position="360"/>
        <end position="394"/>
    </location>
</feature>
<feature type="compositionally biased region" description="Basic residues" evidence="2">
    <location>
        <begin position="482"/>
        <end position="499"/>
    </location>
</feature>
<reference evidence="3" key="1">
    <citation type="submission" date="2022-11" db="EMBL/GenBank/DDBJ databases">
        <authorList>
            <person name="Kikuchi T."/>
        </authorList>
    </citation>
    <scope>NUCLEOTIDE SEQUENCE</scope>
    <source>
        <strain evidence="3">PS1010</strain>
    </source>
</reference>
<evidence type="ECO:0000313" key="3">
    <source>
        <dbReference type="EMBL" id="CAI5438463.1"/>
    </source>
</evidence>
<organism evidence="3 4">
    <name type="scientific">Caenorhabditis angaria</name>
    <dbReference type="NCBI Taxonomy" id="860376"/>
    <lineage>
        <taxon>Eukaryota</taxon>
        <taxon>Metazoa</taxon>
        <taxon>Ecdysozoa</taxon>
        <taxon>Nematoda</taxon>
        <taxon>Chromadorea</taxon>
        <taxon>Rhabditida</taxon>
        <taxon>Rhabditina</taxon>
        <taxon>Rhabditomorpha</taxon>
        <taxon>Rhabditoidea</taxon>
        <taxon>Rhabditidae</taxon>
        <taxon>Peloderinae</taxon>
        <taxon>Caenorhabditis</taxon>
    </lineage>
</organism>
<feature type="region of interest" description="Disordered" evidence="2">
    <location>
        <begin position="465"/>
        <end position="499"/>
    </location>
</feature>
<dbReference type="EMBL" id="CANHGI010000001">
    <property type="protein sequence ID" value="CAI5438463.1"/>
    <property type="molecule type" value="Genomic_DNA"/>
</dbReference>
<proteinExistence type="predicted"/>
<comment type="caution">
    <text evidence="3">The sequence shown here is derived from an EMBL/GenBank/DDBJ whole genome shotgun (WGS) entry which is preliminary data.</text>
</comment>
<sequence>MENFNKWVSTTPGRENDDEAKKVRQSLLDKLSSEEEKRAKEVQKQHEKKLEENNILMGVKAESERASSVSQSLQDVKIDFENSLSNLEQLNGFVSGICENSSDLTAEDKIIEECWKSNDEFEKCLENANEYLNSIREKHDISKVFSKIISEKDQLKSRLAVTESKHSKFIGVRNDLKINKTKNIMKLKKNEELFDKTQFLKDGHSKLETENGDLNEKLVDKRAALVALEFTEARIGHDSEFEEKNKKLEEKKSSSESMNEDLKRKNESVNQDLINSKQTLKKAMENLKGTDLVIEESGKKLIEKKYLQIRNILERKKKEAKNSSVSSLQKSREIEKNSISDCRKQICQARTHGTKEFKSIKEHEAAISKRIRAIERLNNQKSVLENKKLRIETDFKGIISFEKEDRSGTSGLDESGMSSFDDNQSVRTDLSLTPQKPVVATRAVSTASIDPFDPFIRAAPMLTSTPIANSTRRNPVVDVIPKKRGGGRGRGTRGGKRGK</sequence>
<dbReference type="AlphaFoldDB" id="A0A9P1I523"/>
<feature type="region of interest" description="Disordered" evidence="2">
    <location>
        <begin position="405"/>
        <end position="432"/>
    </location>
</feature>